<dbReference type="GO" id="GO:0080043">
    <property type="term" value="F:quercetin 3-O-glucosyltransferase activity"/>
    <property type="evidence" value="ECO:0007669"/>
    <property type="project" value="TreeGrafter"/>
</dbReference>
<keyword evidence="3" id="KW-0808">Transferase</keyword>
<reference evidence="6 7" key="1">
    <citation type="journal article" date="2018" name="Proc. Natl. Acad. Sci. U.S.A.">
        <title>Draft genome sequence of Camellia sinensis var. sinensis provides insights into the evolution of the tea genome and tea quality.</title>
        <authorList>
            <person name="Wei C."/>
            <person name="Yang H."/>
            <person name="Wang S."/>
            <person name="Zhao J."/>
            <person name="Liu C."/>
            <person name="Gao L."/>
            <person name="Xia E."/>
            <person name="Lu Y."/>
            <person name="Tai Y."/>
            <person name="She G."/>
            <person name="Sun J."/>
            <person name="Cao H."/>
            <person name="Tong W."/>
            <person name="Gao Q."/>
            <person name="Li Y."/>
            <person name="Deng W."/>
            <person name="Jiang X."/>
            <person name="Wang W."/>
            <person name="Chen Q."/>
            <person name="Zhang S."/>
            <person name="Li H."/>
            <person name="Wu J."/>
            <person name="Wang P."/>
            <person name="Li P."/>
            <person name="Shi C."/>
            <person name="Zheng F."/>
            <person name="Jian J."/>
            <person name="Huang B."/>
            <person name="Shan D."/>
            <person name="Shi M."/>
            <person name="Fang C."/>
            <person name="Yue Y."/>
            <person name="Li F."/>
            <person name="Li D."/>
            <person name="Wei S."/>
            <person name="Han B."/>
            <person name="Jiang C."/>
            <person name="Yin Y."/>
            <person name="Xia T."/>
            <person name="Zhang Z."/>
            <person name="Bennetzen J.L."/>
            <person name="Zhao S."/>
            <person name="Wan X."/>
        </authorList>
    </citation>
    <scope>NUCLEOTIDE SEQUENCE [LARGE SCALE GENOMIC DNA]</scope>
    <source>
        <strain evidence="7">cv. Shuchazao</strain>
        <tissue evidence="6">Leaf</tissue>
    </source>
</reference>
<evidence type="ECO:0000313" key="6">
    <source>
        <dbReference type="EMBL" id="THG04967.1"/>
    </source>
</evidence>
<organism evidence="6 7">
    <name type="scientific">Camellia sinensis var. sinensis</name>
    <name type="common">China tea</name>
    <dbReference type="NCBI Taxonomy" id="542762"/>
    <lineage>
        <taxon>Eukaryota</taxon>
        <taxon>Viridiplantae</taxon>
        <taxon>Streptophyta</taxon>
        <taxon>Embryophyta</taxon>
        <taxon>Tracheophyta</taxon>
        <taxon>Spermatophyta</taxon>
        <taxon>Magnoliopsida</taxon>
        <taxon>eudicotyledons</taxon>
        <taxon>Gunneridae</taxon>
        <taxon>Pentapetalae</taxon>
        <taxon>asterids</taxon>
        <taxon>Ericales</taxon>
        <taxon>Theaceae</taxon>
        <taxon>Camellia</taxon>
    </lineage>
</organism>
<name>A0A4V3WLJ0_CAMSN</name>
<dbReference type="Proteomes" id="UP000306102">
    <property type="component" value="Unassembled WGS sequence"/>
</dbReference>
<dbReference type="CDD" id="cd03784">
    <property type="entry name" value="GT1_Gtf-like"/>
    <property type="match status" value="1"/>
</dbReference>
<evidence type="ECO:0000256" key="3">
    <source>
        <dbReference type="ARBA" id="ARBA00022679"/>
    </source>
</evidence>
<dbReference type="FunFam" id="3.40.50.2000:FF:000065">
    <property type="entry name" value="Glycosyltransferase"/>
    <property type="match status" value="1"/>
</dbReference>
<dbReference type="InterPro" id="IPR058980">
    <property type="entry name" value="Glyco_transf_N"/>
</dbReference>
<evidence type="ECO:0000256" key="2">
    <source>
        <dbReference type="ARBA" id="ARBA00022676"/>
    </source>
</evidence>
<dbReference type="Pfam" id="PF26168">
    <property type="entry name" value="Glyco_transf_N"/>
    <property type="match status" value="1"/>
</dbReference>
<dbReference type="GO" id="GO:0009813">
    <property type="term" value="P:flavonoid biosynthetic process"/>
    <property type="evidence" value="ECO:0007669"/>
    <property type="project" value="UniProtKB-KW"/>
</dbReference>
<dbReference type="InterPro" id="IPR002213">
    <property type="entry name" value="UDP_glucos_trans"/>
</dbReference>
<keyword evidence="4" id="KW-0284">Flavonoid biosynthesis</keyword>
<evidence type="ECO:0000313" key="7">
    <source>
        <dbReference type="Proteomes" id="UP000306102"/>
    </source>
</evidence>
<evidence type="ECO:0000256" key="4">
    <source>
        <dbReference type="ARBA" id="ARBA00023241"/>
    </source>
</evidence>
<keyword evidence="2" id="KW-0328">Glycosyltransferase</keyword>
<dbReference type="Gene3D" id="3.40.50.2000">
    <property type="entry name" value="Glycogen Phosphorylase B"/>
    <property type="match status" value="3"/>
</dbReference>
<dbReference type="PANTHER" id="PTHR11926:SF1462">
    <property type="entry name" value="GLYCOSYLTRANSFERASE"/>
    <property type="match status" value="1"/>
</dbReference>
<feature type="domain" description="Glycosyltransferase N-terminal" evidence="5">
    <location>
        <begin position="12"/>
        <end position="243"/>
    </location>
</feature>
<comment type="similarity">
    <text evidence="1">Belongs to the UDP-glycosyltransferase family.</text>
</comment>
<protein>
    <recommendedName>
        <fullName evidence="5">Glycosyltransferase N-terminal domain-containing protein</fullName>
    </recommendedName>
</protein>
<keyword evidence="7" id="KW-1185">Reference proteome</keyword>
<dbReference type="GO" id="GO:0080044">
    <property type="term" value="F:quercetin 7-O-glucosyltransferase activity"/>
    <property type="evidence" value="ECO:0007669"/>
    <property type="project" value="TreeGrafter"/>
</dbReference>
<comment type="caution">
    <text evidence="6">The sequence shown here is derived from an EMBL/GenBank/DDBJ whole genome shotgun (WGS) entry which is preliminary data.</text>
</comment>
<proteinExistence type="inferred from homology"/>
<gene>
    <name evidence="6" type="ORF">TEA_015027</name>
</gene>
<evidence type="ECO:0000256" key="1">
    <source>
        <dbReference type="ARBA" id="ARBA00009995"/>
    </source>
</evidence>
<dbReference type="AlphaFoldDB" id="A0A4V3WLJ0"/>
<dbReference type="SUPFAM" id="SSF53756">
    <property type="entry name" value="UDP-Glycosyltransferase/glycogen phosphorylase"/>
    <property type="match status" value="1"/>
</dbReference>
<dbReference type="PANTHER" id="PTHR11926">
    <property type="entry name" value="GLUCOSYL/GLUCURONOSYL TRANSFERASES"/>
    <property type="match status" value="1"/>
</dbReference>
<sequence length="399" mass="44938">MGSRSVADEKPHVVCVPFPAQGHVNPFLKLSKLLHTKGFHITFVNTEHNHKRLLKSRGTTSLVSLPDFTFETIPDGLPPDAADDTTQQHIPSLCQSTKQNCPVPFRELLHKLNHTNVPPVTCVVVDGAMSFTLKVCEELGIPNMVFWTTSACGFLGYKQCVNLMERGIIPFKGRKDIRMKDLPRLIRKTDPNDIILNFLKGEMEEATKASATILLTFDALEHDILDALSLLFPCKIYAIGPLQLHLDQNTENILMQEQLVEFAWGLANSKKDFLWMIRPDLALGGAQALPTEFIAETKERGLIHHRWSAHDLWPFSSEQQVNCLYACTEWDIGMAIDGDDVGKNEVEKLVRELMEGEKGKMMKNKAMNWKRKSQDATGPGGSSYLNFERLLDEMLLLKS</sequence>
<evidence type="ECO:0000259" key="5">
    <source>
        <dbReference type="Pfam" id="PF26168"/>
    </source>
</evidence>
<accession>A0A4V3WLJ0</accession>
<dbReference type="EMBL" id="SDRB02010687">
    <property type="protein sequence ID" value="THG04967.1"/>
    <property type="molecule type" value="Genomic_DNA"/>
</dbReference>